<feature type="domain" description="DEX1 C-terminal" evidence="5">
    <location>
        <begin position="496"/>
        <end position="593"/>
    </location>
</feature>
<keyword evidence="7" id="KW-1185">Reference proteome</keyword>
<dbReference type="Pfam" id="PF23722">
    <property type="entry name" value="Beta-sand_DEX1"/>
    <property type="match status" value="1"/>
</dbReference>
<organism evidence="6 7">
    <name type="scientific">Paramuricea clavata</name>
    <name type="common">Red gorgonian</name>
    <name type="synonym">Violescent sea-whip</name>
    <dbReference type="NCBI Taxonomy" id="317549"/>
    <lineage>
        <taxon>Eukaryota</taxon>
        <taxon>Metazoa</taxon>
        <taxon>Cnidaria</taxon>
        <taxon>Anthozoa</taxon>
        <taxon>Octocorallia</taxon>
        <taxon>Malacalcyonacea</taxon>
        <taxon>Plexauridae</taxon>
        <taxon>Paramuricea</taxon>
    </lineage>
</organism>
<evidence type="ECO:0000256" key="1">
    <source>
        <dbReference type="ARBA" id="ARBA00004167"/>
    </source>
</evidence>
<dbReference type="GO" id="GO:0016020">
    <property type="term" value="C:membrane"/>
    <property type="evidence" value="ECO:0007669"/>
    <property type="project" value="UniProtKB-SubCell"/>
</dbReference>
<proteinExistence type="predicted"/>
<gene>
    <name evidence="6" type="ORF">PACLA_8A037106</name>
</gene>
<dbReference type="EMBL" id="CACRXK020001939">
    <property type="protein sequence ID" value="CAB3991901.1"/>
    <property type="molecule type" value="Genomic_DNA"/>
</dbReference>
<dbReference type="PANTHER" id="PTHR21419">
    <property type="match status" value="1"/>
</dbReference>
<evidence type="ECO:0000256" key="4">
    <source>
        <dbReference type="ARBA" id="ARBA00023136"/>
    </source>
</evidence>
<dbReference type="SUPFAM" id="SSF69318">
    <property type="entry name" value="Integrin alpha N-terminal domain"/>
    <property type="match status" value="1"/>
</dbReference>
<dbReference type="InterPro" id="IPR045232">
    <property type="entry name" value="FAM234"/>
</dbReference>
<protein>
    <recommendedName>
        <fullName evidence="5">DEX1 C-terminal domain-containing protein</fullName>
    </recommendedName>
</protein>
<evidence type="ECO:0000313" key="6">
    <source>
        <dbReference type="EMBL" id="CAB3991901.1"/>
    </source>
</evidence>
<sequence length="637" mass="71420">MLCMYFTKILIIFVPILQHTFTKSCHKELKLNWTVSISDSAVVSLPLLAKLNKNDKHGLVVTTLDGSGSVIDPATGEEGSQWPVHFPEESFYSGPLLYDINQDGSMDILLTTDNGKIMFLSQNGTVLARYTTPLPWLMVKREWYVLNIHTTKHSEYDLSPEKNTRFITADDYNEHHDVKFKSFVVLDTHILSTPVIGDFSGDGINSDLIIPVNYYFDNEVKSNEQRLLLNLTLDKSNLDFYQASGLIVVDLRTREIIYNTTFELTMKSSSLPSYLLSSPTVIDLDGNYGSDEVIFGSASGRIHVWNKDGQYPWSFDLSDSIAGKIAVGDVNDDGHLEVIAVDKSANVMCYSKEKLIWEAIVSGTVTAGAQLYDIDNDNKVEVVIATNDGYIWVLDSETGQVLPKWPVSLGNEIHSHVLLQTQPDNLVDMYIMSGGNLNILGGNTQCLEVIPTDEISYTPVIYDWENMAFIVSTSDGAILSFSNLDTNKSNVRDKFGIVFTKTTNELHTVTTASFDVEFEIYGSLVKGHNWESRVVISYATETGVTHHISKYDKPGVYLVTLPSPKVPKRTYILIEFCDRFKQCTQDRIFISFHQGSSKKLVLYAVLPLLVMVVLLLLIHGYPESDLLPMWSDSSKKQ</sequence>
<keyword evidence="2" id="KW-0812">Transmembrane</keyword>
<dbReference type="OrthoDB" id="200924at2759"/>
<evidence type="ECO:0000256" key="3">
    <source>
        <dbReference type="ARBA" id="ARBA00022989"/>
    </source>
</evidence>
<dbReference type="AlphaFoldDB" id="A0A6S7H6Z9"/>
<dbReference type="InterPro" id="IPR015943">
    <property type="entry name" value="WD40/YVTN_repeat-like_dom_sf"/>
</dbReference>
<dbReference type="InterPro" id="IPR028994">
    <property type="entry name" value="Integrin_alpha_N"/>
</dbReference>
<evidence type="ECO:0000259" key="5">
    <source>
        <dbReference type="Pfam" id="PF23722"/>
    </source>
</evidence>
<evidence type="ECO:0000313" key="7">
    <source>
        <dbReference type="Proteomes" id="UP001152795"/>
    </source>
</evidence>
<dbReference type="Gene3D" id="2.130.10.10">
    <property type="entry name" value="YVTN repeat-like/Quinoprotein amine dehydrogenase"/>
    <property type="match status" value="1"/>
</dbReference>
<name>A0A6S7H6Z9_PARCT</name>
<keyword evidence="4" id="KW-0472">Membrane</keyword>
<reference evidence="6" key="1">
    <citation type="submission" date="2020-04" db="EMBL/GenBank/DDBJ databases">
        <authorList>
            <person name="Alioto T."/>
            <person name="Alioto T."/>
            <person name="Gomez Garrido J."/>
        </authorList>
    </citation>
    <scope>NUCLEOTIDE SEQUENCE</scope>
    <source>
        <strain evidence="6">A484AB</strain>
    </source>
</reference>
<comment type="subcellular location">
    <subcellularLocation>
        <location evidence="1">Membrane</location>
        <topology evidence="1">Single-pass membrane protein</topology>
    </subcellularLocation>
</comment>
<dbReference type="Proteomes" id="UP001152795">
    <property type="component" value="Unassembled WGS sequence"/>
</dbReference>
<accession>A0A6S7H6Z9</accession>
<evidence type="ECO:0000256" key="2">
    <source>
        <dbReference type="ARBA" id="ARBA00022692"/>
    </source>
</evidence>
<comment type="caution">
    <text evidence="6">The sequence shown here is derived from an EMBL/GenBank/DDBJ whole genome shotgun (WGS) entry which is preliminary data.</text>
</comment>
<dbReference type="PANTHER" id="PTHR21419:SF23">
    <property type="entry name" value="PROTEIN DEFECTIVE IN EXINE FORMATION 1"/>
    <property type="match status" value="1"/>
</dbReference>
<keyword evidence="3" id="KW-1133">Transmembrane helix</keyword>
<dbReference type="InterPro" id="IPR056376">
    <property type="entry name" value="DEX1_C"/>
</dbReference>